<reference evidence="2 3" key="1">
    <citation type="submission" date="2018-06" db="EMBL/GenBank/DDBJ databases">
        <title>Pseudomonas diversity within urban Lake Michigan freshwaters.</title>
        <authorList>
            <person name="Batrich M."/>
            <person name="Hatzopoulos T."/>
            <person name="Putonti C."/>
        </authorList>
    </citation>
    <scope>NUCLEOTIDE SEQUENCE [LARGE SCALE GENOMIC DNA]</scope>
    <source>
        <strain evidence="2 3">MB-090714</strain>
    </source>
</reference>
<dbReference type="PROSITE" id="PS51257">
    <property type="entry name" value="PROKAR_LIPOPROTEIN"/>
    <property type="match status" value="1"/>
</dbReference>
<evidence type="ECO:0000313" key="2">
    <source>
        <dbReference type="EMBL" id="PYC29368.1"/>
    </source>
</evidence>
<name>A0A2V4LC98_AQUAC</name>
<evidence type="ECO:0000256" key="1">
    <source>
        <dbReference type="SAM" id="SignalP"/>
    </source>
</evidence>
<dbReference type="EMBL" id="QJRX01000001">
    <property type="protein sequence ID" value="PYC29368.1"/>
    <property type="molecule type" value="Genomic_DNA"/>
</dbReference>
<dbReference type="AlphaFoldDB" id="A0A2V4LC98"/>
<feature type="chain" id="PRO_5016000417" evidence="1">
    <location>
        <begin position="19"/>
        <end position="218"/>
    </location>
</feature>
<feature type="signal peptide" evidence="1">
    <location>
        <begin position="1"/>
        <end position="18"/>
    </location>
</feature>
<dbReference type="Pfam" id="PF11769">
    <property type="entry name" value="DUF3313"/>
    <property type="match status" value="1"/>
</dbReference>
<dbReference type="InterPro" id="IPR021747">
    <property type="entry name" value="DUF3313"/>
</dbReference>
<organism evidence="2 3">
    <name type="scientific">Aquipseudomonas alcaligenes</name>
    <name type="common">Pseudomonas alcaligenes</name>
    <dbReference type="NCBI Taxonomy" id="43263"/>
    <lineage>
        <taxon>Bacteria</taxon>
        <taxon>Pseudomonadati</taxon>
        <taxon>Pseudomonadota</taxon>
        <taxon>Gammaproteobacteria</taxon>
        <taxon>Pseudomonadales</taxon>
        <taxon>Pseudomonadaceae</taxon>
        <taxon>Aquipseudomonas</taxon>
    </lineage>
</organism>
<protein>
    <submittedName>
        <fullName evidence="2">DUF3313 domain-containing protein</fullName>
    </submittedName>
</protein>
<dbReference type="RefSeq" id="WP_110680514.1">
    <property type="nucleotide sequence ID" value="NZ_QJRX01000001.1"/>
</dbReference>
<evidence type="ECO:0000313" key="3">
    <source>
        <dbReference type="Proteomes" id="UP000248146"/>
    </source>
</evidence>
<dbReference type="OrthoDB" id="6192874at2"/>
<keyword evidence="1" id="KW-0732">Signal</keyword>
<comment type="caution">
    <text evidence="2">The sequence shown here is derived from an EMBL/GenBank/DDBJ whole genome shotgun (WGS) entry which is preliminary data.</text>
</comment>
<sequence length="218" mass="23502">MKSTLMLSLGLAAGLLLAGCASKTTQPSQYSGFLGDYSQLQPATSASGAPVLRWVSADYKASNYGSVYIEKPVFYPAPTPSAQVSQATLDQVANYLHQSMRRELQSRMTVVDQPNADSLVLRSAITAVSVSTEGLKPYEVIPIALVLAAAKTAAGTRDKNTEIYVELEALDARTSQPMVRVVRKGHGLELENDSEQLSLNTLKPALDVWARDARAFQP</sequence>
<proteinExistence type="predicted"/>
<accession>A0A2V4LC98</accession>
<gene>
    <name evidence="2" type="ORF">DMO17_01350</name>
</gene>
<dbReference type="Proteomes" id="UP000248146">
    <property type="component" value="Unassembled WGS sequence"/>
</dbReference>